<dbReference type="EMBL" id="LHXM01000007">
    <property type="protein sequence ID" value="KXA91894.1"/>
    <property type="molecule type" value="Genomic_DNA"/>
</dbReference>
<keyword evidence="14" id="KW-0186">Copper</keyword>
<dbReference type="SFLD" id="SFLDF00027">
    <property type="entry name" value="p-type_atpase"/>
    <property type="match status" value="1"/>
</dbReference>
<keyword evidence="7" id="KW-0677">Repeat</keyword>
<dbReference type="CDD" id="cd00371">
    <property type="entry name" value="HMA"/>
    <property type="match status" value="2"/>
</dbReference>
<keyword evidence="20" id="KW-1185">Reference proteome</keyword>
<keyword evidence="11" id="KW-0460">Magnesium</keyword>
<evidence type="ECO:0000256" key="1">
    <source>
        <dbReference type="ARBA" id="ARBA00004127"/>
    </source>
</evidence>
<accession>A0A133UCI5</accession>
<feature type="transmembrane region" description="Helical" evidence="17">
    <location>
        <begin position="105"/>
        <end position="125"/>
    </location>
</feature>
<comment type="subcellular location">
    <subcellularLocation>
        <location evidence="1">Endomembrane system</location>
        <topology evidence="1">Multi-pass membrane protein</topology>
    </subcellularLocation>
</comment>
<dbReference type="PROSITE" id="PS50846">
    <property type="entry name" value="HMA_2"/>
    <property type="match status" value="2"/>
</dbReference>
<dbReference type="InterPro" id="IPR008250">
    <property type="entry name" value="ATPase_P-typ_transduc_dom_A_sf"/>
</dbReference>
<evidence type="ECO:0000256" key="8">
    <source>
        <dbReference type="ARBA" id="ARBA00022741"/>
    </source>
</evidence>
<evidence type="ECO:0000256" key="5">
    <source>
        <dbReference type="ARBA" id="ARBA00022692"/>
    </source>
</evidence>
<keyword evidence="10" id="KW-0067">ATP-binding</keyword>
<dbReference type="SUPFAM" id="SSF55008">
    <property type="entry name" value="HMA, heavy metal-associated domain"/>
    <property type="match status" value="2"/>
</dbReference>
<dbReference type="PROSITE" id="PS00154">
    <property type="entry name" value="ATPASE_E1_E2"/>
    <property type="match status" value="1"/>
</dbReference>
<sequence>MSCSFCTQTIEKGYNRLDGVEKVNVSLSHEEALVEYDPDKISPQELRRTLTDLGYTVRDPDKGSSFEEREEELHEAKKRLYIAGGFTAFAAALMVAMWFGLMQPWFPYAMLGAALAAMFGPGGYVKKMAYNSLRRKILNQHVLLEFGAFAGLAGGFLGFFLPDFPAADFFAVSVFITTYHLLSGYSSLVVRTRASQAVENLMDLQPERVRVIRKGEEVEVSLDEVGVDDIVRVRPGEKIPVDGLVVKGQSSVDESLVTGEPIPVEKEEGDGVIGGSINKFGSLKMRVTEVGEESFLSRIARHVREARALKPDVIQLVDRVVKYYVPWVVSMAALGVIVWTLGLWFFTGGINFARGIYAALAALVMGYPCALGMATPLAMIRGGGEAARRGILMKSSEAFQTFEDIDVVILDKTGTITIGEPRVVEVQALNDEGELLKMASSAETSSEHPLAGVIVEGAKSRGINPTEPEKFEAAPGKGVKAKVKGRDVQVGNLRFLEELDIEIKELEIAESMEERGETVIGVAADRELLGFIGIADVVKEDASKAVNELKKLGIKPVMITGDTEKTAETVAEKVGIDEVLAEVLPDEKAKEIRELQDGGQKVAMVGEGINDAPALMQADVGIAIGAGTDTAIESADVVLVRKKLTPLVEGYHISNSSYSKTKQNLTLAFSFNGVGVPVSVTGLVHPVWAMIAMVASVSTVLLNSFGGKLIPESRKTSTLREFKLKVPTMRCEKCLSALESGLRKVEGVESVSGDLDSKEFVITFRGGRTVEEKVRGKAIEPGHTVES</sequence>
<dbReference type="InterPro" id="IPR059000">
    <property type="entry name" value="ATPase_P-type_domA"/>
</dbReference>
<evidence type="ECO:0000256" key="13">
    <source>
        <dbReference type="ARBA" id="ARBA00022989"/>
    </source>
</evidence>
<gene>
    <name evidence="19" type="ORF">AKJ63_00560</name>
</gene>
<dbReference type="GO" id="GO:0055070">
    <property type="term" value="P:copper ion homeostasis"/>
    <property type="evidence" value="ECO:0007669"/>
    <property type="project" value="TreeGrafter"/>
</dbReference>
<dbReference type="Proteomes" id="UP000070195">
    <property type="component" value="Unassembled WGS sequence"/>
</dbReference>
<evidence type="ECO:0000313" key="20">
    <source>
        <dbReference type="Proteomes" id="UP000070195"/>
    </source>
</evidence>
<proteinExistence type="inferred from homology"/>
<name>A0A133UCI5_9EURY</name>
<evidence type="ECO:0000256" key="17">
    <source>
        <dbReference type="SAM" id="Phobius"/>
    </source>
</evidence>
<dbReference type="SFLD" id="SFLDS00003">
    <property type="entry name" value="Haloacid_Dehalogenase"/>
    <property type="match status" value="1"/>
</dbReference>
<dbReference type="PANTHER" id="PTHR43520">
    <property type="entry name" value="ATP7, ISOFORM B"/>
    <property type="match status" value="1"/>
</dbReference>
<dbReference type="FunFam" id="3.30.70.100:FF:000001">
    <property type="entry name" value="ATPase copper transporting beta"/>
    <property type="match status" value="1"/>
</dbReference>
<dbReference type="InterPro" id="IPR023214">
    <property type="entry name" value="HAD_sf"/>
</dbReference>
<keyword evidence="15" id="KW-0406">Ion transport</keyword>
<protein>
    <recommendedName>
        <fullName evidence="3">P-type Cu(+) transporter</fullName>
        <ecNumber evidence="3">7.2.2.8</ecNumber>
    </recommendedName>
</protein>
<dbReference type="PRINTS" id="PR00119">
    <property type="entry name" value="CATATPASE"/>
</dbReference>
<dbReference type="InterPro" id="IPR027256">
    <property type="entry name" value="P-typ_ATPase_IB"/>
</dbReference>
<dbReference type="GO" id="GO:0005507">
    <property type="term" value="F:copper ion binding"/>
    <property type="evidence" value="ECO:0007669"/>
    <property type="project" value="InterPro"/>
</dbReference>
<dbReference type="NCBIfam" id="TIGR01525">
    <property type="entry name" value="ATPase-IB_hvy"/>
    <property type="match status" value="1"/>
</dbReference>
<dbReference type="InterPro" id="IPR018303">
    <property type="entry name" value="ATPase_P-typ_P_site"/>
</dbReference>
<dbReference type="PATRIC" id="fig|1698262.3.peg.503"/>
<keyword evidence="12" id="KW-1278">Translocase</keyword>
<evidence type="ECO:0000256" key="2">
    <source>
        <dbReference type="ARBA" id="ARBA00006024"/>
    </source>
</evidence>
<dbReference type="SUPFAM" id="SSF56784">
    <property type="entry name" value="HAD-like"/>
    <property type="match status" value="1"/>
</dbReference>
<feature type="domain" description="HMA" evidence="18">
    <location>
        <begin position="1"/>
        <end position="58"/>
    </location>
</feature>
<dbReference type="GO" id="GO:0043682">
    <property type="term" value="F:P-type divalent copper transporter activity"/>
    <property type="evidence" value="ECO:0007669"/>
    <property type="project" value="TreeGrafter"/>
</dbReference>
<keyword evidence="8" id="KW-0547">Nucleotide-binding</keyword>
<feature type="domain" description="HMA" evidence="18">
    <location>
        <begin position="720"/>
        <end position="786"/>
    </location>
</feature>
<organism evidence="19 20">
    <name type="scientific">candidate division MSBL1 archaeon SCGC-AAA259D18</name>
    <dbReference type="NCBI Taxonomy" id="1698262"/>
    <lineage>
        <taxon>Archaea</taxon>
        <taxon>Methanobacteriati</taxon>
        <taxon>Methanobacteriota</taxon>
        <taxon>candidate division MSBL1</taxon>
    </lineage>
</organism>
<dbReference type="GO" id="GO:0140581">
    <property type="term" value="F:P-type monovalent copper transporter activity"/>
    <property type="evidence" value="ECO:0007669"/>
    <property type="project" value="UniProtKB-EC"/>
</dbReference>
<dbReference type="InterPro" id="IPR006122">
    <property type="entry name" value="HMA_Cu_ion-bd"/>
</dbReference>
<feature type="transmembrane region" description="Helical" evidence="17">
    <location>
        <begin position="80"/>
        <end position="99"/>
    </location>
</feature>
<evidence type="ECO:0000256" key="11">
    <source>
        <dbReference type="ARBA" id="ARBA00022842"/>
    </source>
</evidence>
<evidence type="ECO:0000256" key="7">
    <source>
        <dbReference type="ARBA" id="ARBA00022737"/>
    </source>
</evidence>
<dbReference type="Gene3D" id="2.70.150.10">
    <property type="entry name" value="Calcium-transporting ATPase, cytoplasmic transduction domain A"/>
    <property type="match status" value="1"/>
</dbReference>
<dbReference type="EC" id="7.2.2.8" evidence="3"/>
<dbReference type="InterPro" id="IPR044492">
    <property type="entry name" value="P_typ_ATPase_HD_dom"/>
</dbReference>
<dbReference type="Pfam" id="PF00403">
    <property type="entry name" value="HMA"/>
    <property type="match status" value="2"/>
</dbReference>
<feature type="transmembrane region" description="Helical" evidence="17">
    <location>
        <begin position="166"/>
        <end position="185"/>
    </location>
</feature>
<dbReference type="GO" id="GO:0005524">
    <property type="term" value="F:ATP binding"/>
    <property type="evidence" value="ECO:0007669"/>
    <property type="project" value="UniProtKB-KW"/>
</dbReference>
<dbReference type="Gene3D" id="3.40.50.1000">
    <property type="entry name" value="HAD superfamily/HAD-like"/>
    <property type="match status" value="1"/>
</dbReference>
<dbReference type="PANTHER" id="PTHR43520:SF8">
    <property type="entry name" value="P-TYPE CU(+) TRANSPORTER"/>
    <property type="match status" value="1"/>
</dbReference>
<keyword evidence="5 17" id="KW-0812">Transmembrane</keyword>
<evidence type="ECO:0000256" key="3">
    <source>
        <dbReference type="ARBA" id="ARBA00012517"/>
    </source>
</evidence>
<reference evidence="19 20" key="1">
    <citation type="journal article" date="2016" name="Sci. Rep.">
        <title>Metabolic traits of an uncultured archaeal lineage -MSBL1- from brine pools of the Red Sea.</title>
        <authorList>
            <person name="Mwirichia R."/>
            <person name="Alam I."/>
            <person name="Rashid M."/>
            <person name="Vinu M."/>
            <person name="Ba-Alawi W."/>
            <person name="Anthony Kamau A."/>
            <person name="Kamanda Ngugi D."/>
            <person name="Goker M."/>
            <person name="Klenk H.P."/>
            <person name="Bajic V."/>
            <person name="Stingl U."/>
        </authorList>
    </citation>
    <scope>NUCLEOTIDE SEQUENCE [LARGE SCALE GENOMIC DNA]</scope>
    <source>
        <strain evidence="19">SCGC-AAA259D18</strain>
    </source>
</reference>
<dbReference type="NCBIfam" id="TIGR01494">
    <property type="entry name" value="ATPase_P-type"/>
    <property type="match status" value="1"/>
</dbReference>
<comment type="caution">
    <text evidence="19">The sequence shown here is derived from an EMBL/GenBank/DDBJ whole genome shotgun (WGS) entry which is preliminary data.</text>
</comment>
<evidence type="ECO:0000256" key="16">
    <source>
        <dbReference type="ARBA" id="ARBA00023136"/>
    </source>
</evidence>
<dbReference type="FunFam" id="2.70.150.10:FF:000002">
    <property type="entry name" value="Copper-transporting ATPase 1, putative"/>
    <property type="match status" value="1"/>
</dbReference>
<dbReference type="GO" id="GO:0016887">
    <property type="term" value="F:ATP hydrolysis activity"/>
    <property type="evidence" value="ECO:0007669"/>
    <property type="project" value="InterPro"/>
</dbReference>
<dbReference type="InterPro" id="IPR001757">
    <property type="entry name" value="P_typ_ATPase"/>
</dbReference>
<dbReference type="Gene3D" id="3.30.70.100">
    <property type="match status" value="2"/>
</dbReference>
<comment type="similarity">
    <text evidence="2">Belongs to the cation transport ATPase (P-type) (TC 3.A.3) family. Type IB subfamily.</text>
</comment>
<keyword evidence="4" id="KW-0813">Transport</keyword>
<dbReference type="AlphaFoldDB" id="A0A133UCI5"/>
<dbReference type="InterPro" id="IPR023298">
    <property type="entry name" value="ATPase_P-typ_TM_dom_sf"/>
</dbReference>
<keyword evidence="16 17" id="KW-0472">Membrane</keyword>
<dbReference type="NCBIfam" id="TIGR01511">
    <property type="entry name" value="ATPase-IB1_Cu"/>
    <property type="match status" value="1"/>
</dbReference>
<feature type="transmembrane region" description="Helical" evidence="17">
    <location>
        <begin position="690"/>
        <end position="710"/>
    </location>
</feature>
<evidence type="ECO:0000256" key="14">
    <source>
        <dbReference type="ARBA" id="ARBA00023008"/>
    </source>
</evidence>
<dbReference type="NCBIfam" id="TIGR00003">
    <property type="entry name" value="copper ion binding protein"/>
    <property type="match status" value="1"/>
</dbReference>
<dbReference type="GO" id="GO:0016020">
    <property type="term" value="C:membrane"/>
    <property type="evidence" value="ECO:0007669"/>
    <property type="project" value="InterPro"/>
</dbReference>
<evidence type="ECO:0000256" key="9">
    <source>
        <dbReference type="ARBA" id="ARBA00022796"/>
    </source>
</evidence>
<keyword evidence="9" id="KW-0187">Copper transport</keyword>
<feature type="transmembrane region" description="Helical" evidence="17">
    <location>
        <begin position="324"/>
        <end position="346"/>
    </location>
</feature>
<evidence type="ECO:0000256" key="10">
    <source>
        <dbReference type="ARBA" id="ARBA00022840"/>
    </source>
</evidence>
<evidence type="ECO:0000256" key="4">
    <source>
        <dbReference type="ARBA" id="ARBA00022448"/>
    </source>
</evidence>
<keyword evidence="13 17" id="KW-1133">Transmembrane helix</keyword>
<evidence type="ECO:0000259" key="18">
    <source>
        <dbReference type="PROSITE" id="PS50846"/>
    </source>
</evidence>
<dbReference type="GO" id="GO:0012505">
    <property type="term" value="C:endomembrane system"/>
    <property type="evidence" value="ECO:0007669"/>
    <property type="project" value="UniProtKB-SubCell"/>
</dbReference>
<dbReference type="InterPro" id="IPR023299">
    <property type="entry name" value="ATPase_P-typ_cyto_dom_N"/>
</dbReference>
<keyword evidence="6" id="KW-0479">Metal-binding</keyword>
<dbReference type="SUPFAM" id="SSF81653">
    <property type="entry name" value="Calcium ATPase, transduction domain A"/>
    <property type="match status" value="1"/>
</dbReference>
<evidence type="ECO:0000256" key="12">
    <source>
        <dbReference type="ARBA" id="ARBA00022967"/>
    </source>
</evidence>
<evidence type="ECO:0000313" key="19">
    <source>
        <dbReference type="EMBL" id="KXA91894.1"/>
    </source>
</evidence>
<dbReference type="Pfam" id="PF00702">
    <property type="entry name" value="Hydrolase"/>
    <property type="match status" value="1"/>
</dbReference>
<dbReference type="Pfam" id="PF00122">
    <property type="entry name" value="E1-E2_ATPase"/>
    <property type="match status" value="1"/>
</dbReference>
<dbReference type="SUPFAM" id="SSF81665">
    <property type="entry name" value="Calcium ATPase, transmembrane domain M"/>
    <property type="match status" value="1"/>
</dbReference>
<feature type="transmembrane region" description="Helical" evidence="17">
    <location>
        <begin position="137"/>
        <end position="160"/>
    </location>
</feature>
<feature type="transmembrane region" description="Helical" evidence="17">
    <location>
        <begin position="665"/>
        <end position="684"/>
    </location>
</feature>
<evidence type="ECO:0000256" key="15">
    <source>
        <dbReference type="ARBA" id="ARBA00023065"/>
    </source>
</evidence>
<dbReference type="PRINTS" id="PR00941">
    <property type="entry name" value="CDATPASE"/>
</dbReference>
<dbReference type="FunFam" id="3.40.50.1000:FF:000144">
    <property type="entry name" value="copper-transporting ATPase 1 isoform X2"/>
    <property type="match status" value="1"/>
</dbReference>
<dbReference type="InterPro" id="IPR006121">
    <property type="entry name" value="HMA_dom"/>
</dbReference>
<feature type="transmembrane region" description="Helical" evidence="17">
    <location>
        <begin position="358"/>
        <end position="380"/>
    </location>
</feature>
<dbReference type="InterPro" id="IPR036412">
    <property type="entry name" value="HAD-like_sf"/>
</dbReference>
<dbReference type="InterPro" id="IPR036163">
    <property type="entry name" value="HMA_dom_sf"/>
</dbReference>
<dbReference type="Gene3D" id="3.40.1110.10">
    <property type="entry name" value="Calcium-transporting ATPase, cytoplasmic domain N"/>
    <property type="match status" value="1"/>
</dbReference>
<dbReference type="SFLD" id="SFLDG00002">
    <property type="entry name" value="C1.7:_P-type_atpase_like"/>
    <property type="match status" value="1"/>
</dbReference>
<evidence type="ECO:0000256" key="6">
    <source>
        <dbReference type="ARBA" id="ARBA00022723"/>
    </source>
</evidence>